<name>A0A9E5MPK6_9GAMM</name>
<gene>
    <name evidence="2" type="ORF">G8770_21010</name>
</gene>
<dbReference type="Pfam" id="PF13698">
    <property type="entry name" value="DUF4156"/>
    <property type="match status" value="1"/>
</dbReference>
<protein>
    <submittedName>
        <fullName evidence="2">DUF4156 domain-containing protein</fullName>
    </submittedName>
</protein>
<dbReference type="RefSeq" id="WP_167191651.1">
    <property type="nucleotide sequence ID" value="NZ_JAAONZ010000023.1"/>
</dbReference>
<proteinExistence type="predicted"/>
<comment type="caution">
    <text evidence="2">The sequence shown here is derived from an EMBL/GenBank/DDBJ whole genome shotgun (WGS) entry which is preliminary data.</text>
</comment>
<dbReference type="PROSITE" id="PS51257">
    <property type="entry name" value="PROKAR_LIPOPROTEIN"/>
    <property type="match status" value="1"/>
</dbReference>
<sequence length="104" mass="11059">MRRVVRCIPLLTIMTVSACTWVKTAPGADQVALKNAQDVVACKYLGTATGKTKDSLVFKRNSDKVATEVLTLARNEAFSQGGNAVVPKGGVVNGVQTFAIYQCP</sequence>
<dbReference type="Proteomes" id="UP000787472">
    <property type="component" value="Unassembled WGS sequence"/>
</dbReference>
<dbReference type="EMBL" id="JAAONZ010000023">
    <property type="protein sequence ID" value="NHO68035.1"/>
    <property type="molecule type" value="Genomic_DNA"/>
</dbReference>
<evidence type="ECO:0000313" key="2">
    <source>
        <dbReference type="EMBL" id="NHO68035.1"/>
    </source>
</evidence>
<keyword evidence="1" id="KW-0732">Signal</keyword>
<keyword evidence="3" id="KW-1185">Reference proteome</keyword>
<organism evidence="2 3">
    <name type="scientific">Pseudomaricurvus hydrocarbonicus</name>
    <dbReference type="NCBI Taxonomy" id="1470433"/>
    <lineage>
        <taxon>Bacteria</taxon>
        <taxon>Pseudomonadati</taxon>
        <taxon>Pseudomonadota</taxon>
        <taxon>Gammaproteobacteria</taxon>
        <taxon>Cellvibrionales</taxon>
        <taxon>Cellvibrionaceae</taxon>
        <taxon>Pseudomaricurvus</taxon>
    </lineage>
</organism>
<feature type="chain" id="PRO_5038550158" evidence="1">
    <location>
        <begin position="19"/>
        <end position="104"/>
    </location>
</feature>
<evidence type="ECO:0000313" key="3">
    <source>
        <dbReference type="Proteomes" id="UP000787472"/>
    </source>
</evidence>
<evidence type="ECO:0000256" key="1">
    <source>
        <dbReference type="SAM" id="SignalP"/>
    </source>
</evidence>
<accession>A0A9E5MPK6</accession>
<dbReference type="InterPro" id="IPR025294">
    <property type="entry name" value="DUF4156"/>
</dbReference>
<feature type="signal peptide" evidence="1">
    <location>
        <begin position="1"/>
        <end position="18"/>
    </location>
</feature>
<dbReference type="AlphaFoldDB" id="A0A9E5MPK6"/>
<reference evidence="2" key="1">
    <citation type="submission" date="2020-03" db="EMBL/GenBank/DDBJ databases">
        <authorList>
            <person name="Guo F."/>
        </authorList>
    </citation>
    <scope>NUCLEOTIDE SEQUENCE</scope>
    <source>
        <strain evidence="2">JCM 30134</strain>
    </source>
</reference>